<dbReference type="InterPro" id="IPR045851">
    <property type="entry name" value="AMP-bd_C_sf"/>
</dbReference>
<dbReference type="GO" id="GO:0031177">
    <property type="term" value="F:phosphopantetheine binding"/>
    <property type="evidence" value="ECO:0007669"/>
    <property type="project" value="InterPro"/>
</dbReference>
<dbReference type="PANTHER" id="PTHR45527">
    <property type="entry name" value="NONRIBOSOMAL PEPTIDE SYNTHETASE"/>
    <property type="match status" value="1"/>
</dbReference>
<evidence type="ECO:0000256" key="1">
    <source>
        <dbReference type="ARBA" id="ARBA00001957"/>
    </source>
</evidence>
<organism evidence="5">
    <name type="scientific">Salinispora arenicola (strain CNS-205)</name>
    <dbReference type="NCBI Taxonomy" id="391037"/>
    <lineage>
        <taxon>Bacteria</taxon>
        <taxon>Bacillati</taxon>
        <taxon>Actinomycetota</taxon>
        <taxon>Actinomycetes</taxon>
        <taxon>Micromonosporales</taxon>
        <taxon>Micromonosporaceae</taxon>
        <taxon>Salinispora</taxon>
    </lineage>
</organism>
<dbReference type="Gene3D" id="3.40.50.980">
    <property type="match status" value="2"/>
</dbReference>
<dbReference type="FunFam" id="3.40.50.980:FF:000001">
    <property type="entry name" value="Non-ribosomal peptide synthetase"/>
    <property type="match status" value="1"/>
</dbReference>
<dbReference type="FunFam" id="3.40.50.12780:FF:000012">
    <property type="entry name" value="Non-ribosomal peptide synthetase"/>
    <property type="match status" value="1"/>
</dbReference>
<dbReference type="EMBL" id="CP000850">
    <property type="protein sequence ID" value="ABV96283.1"/>
    <property type="molecule type" value="Genomic_DNA"/>
</dbReference>
<dbReference type="InterPro" id="IPR001242">
    <property type="entry name" value="Condensation_dom"/>
</dbReference>
<dbReference type="Gene3D" id="3.30.559.30">
    <property type="entry name" value="Nonribosomal peptide synthetase, condensation domain"/>
    <property type="match status" value="1"/>
</dbReference>
<dbReference type="STRING" id="391037.Sare_0353"/>
<dbReference type="PROSITE" id="PS00012">
    <property type="entry name" value="PHOSPHOPANTETHEINE"/>
    <property type="match status" value="1"/>
</dbReference>
<dbReference type="SMART" id="SM00823">
    <property type="entry name" value="PKS_PP"/>
    <property type="match status" value="1"/>
</dbReference>
<accession>A8LZB7</accession>
<dbReference type="InterPro" id="IPR006162">
    <property type="entry name" value="Ppantetheine_attach_site"/>
</dbReference>
<dbReference type="GO" id="GO:0008610">
    <property type="term" value="P:lipid biosynthetic process"/>
    <property type="evidence" value="ECO:0007669"/>
    <property type="project" value="UniProtKB-ARBA"/>
</dbReference>
<dbReference type="InterPro" id="IPR009081">
    <property type="entry name" value="PP-bd_ACP"/>
</dbReference>
<evidence type="ECO:0000256" key="2">
    <source>
        <dbReference type="ARBA" id="ARBA00022450"/>
    </source>
</evidence>
<dbReference type="Gene3D" id="3.40.50.1820">
    <property type="entry name" value="alpha/beta hydrolase"/>
    <property type="match status" value="1"/>
</dbReference>
<dbReference type="Pfam" id="PF00550">
    <property type="entry name" value="PP-binding"/>
    <property type="match status" value="1"/>
</dbReference>
<dbReference type="GO" id="GO:0047527">
    <property type="term" value="F:2,3-dihydroxybenzoate-serine ligase activity"/>
    <property type="evidence" value="ECO:0007669"/>
    <property type="project" value="TreeGrafter"/>
</dbReference>
<dbReference type="InterPro" id="IPR036736">
    <property type="entry name" value="ACP-like_sf"/>
</dbReference>
<gene>
    <name evidence="5" type="ordered locus">Sare_0353</name>
</gene>
<dbReference type="GO" id="GO:0043041">
    <property type="term" value="P:amino acid activation for nonribosomal peptide biosynthetic process"/>
    <property type="evidence" value="ECO:0007669"/>
    <property type="project" value="TreeGrafter"/>
</dbReference>
<dbReference type="PATRIC" id="fig|391037.6.peg.360"/>
<protein>
    <submittedName>
        <fullName evidence="5">Amino acid adenylation domain</fullName>
    </submittedName>
</protein>
<dbReference type="Pfam" id="PF00501">
    <property type="entry name" value="AMP-binding"/>
    <property type="match status" value="1"/>
</dbReference>
<dbReference type="PANTHER" id="PTHR45527:SF1">
    <property type="entry name" value="FATTY ACID SYNTHASE"/>
    <property type="match status" value="1"/>
</dbReference>
<sequence length="1054" mass="114808">MNTASGGVPVDSVGEVSFAQERLWFLDQLRPGTPDYLLPLALRIRGPLDVTALTEAFQAIVDRHEVLRTRYVEVDGRPVAHVDAHTKVTIAYTTDHHVLERELARAIDIAEDLPFRLSLARLGDDHLLVFVVHHIAFDGWSWGVLARELAAGYAGRTAEVSKQAPQYDGFARWQRERFTDERSRRQLDYWRAQLVGAPAIDLPTDRPRPRTWDGTGDVVRVDLSATLLREVDALARSRRVTRFMVLLAAFQIVLARASGQTDFAVGTPVAGRTRVADEDLIGLFVNSIVLRADLSGSPTFEELLIRVRDTALGAFSHAETPFERIVTELAPERDLSRNPLFQVSFSLLDVRAPMSLPGLDVELVEPPLTGSPLDLFLDINVRTDGTAVARLQYATALFDHARVERLARGFVDLLRTIVAEPEISVSGLATRLELGPDGERDRLLHAWNGTAEDLPDGTVDGLIAVQAQSTPDAVAVRTTAEDITYAELDTRVNRLAHHLRALGVRSGSLVAVLLDRGPDLLTALLAVLRAGGAYVPIDPEYPDARVAFIVVDSAAEVVITRSTLADRVGDTDGKLVLLDRDRAAVAARRADAVGPTATADDLAYLIYTSGSTGTPKGVMVHHRALTNFVTSIVRRPGLTASQSVVALTTISFDPSLLELYVPLLVGATVVLADTEQARDPQRLTDLVALTRPAVLQATPAMLRALLDTGWVPPARLTVLSGGEKLPSELARRLATDGAQVWDLYGPTETTVWVTSARLDPAGRVVDWSPQANCTVHLLDRHAEPVPIGSVGELYVGGTCVALGYRGQPALTAERYVPDPYSTTPGGRLYRTGDLARRHQDGSVEILGRADRQVKIRGHRMEPSEIEAALLGHDEIRAVAVHPTSTPAGEQQLTAYIVPRGNTPPPVEGLRTFLRRTLPDYMVPAAYVPMEALPLTPNGKVDYNALPEPTIRVAVERVSPRTTEERVVAGIWQEVLGSSTQIGVNENFFDIGGHSLLATRVAVRLRAQLGIDVPVRGLFDHSTVASLAAALTDYPQVSQRAAMPTLTARRRRVTR</sequence>
<dbReference type="InterPro" id="IPR010071">
    <property type="entry name" value="AA_adenyl_dom"/>
</dbReference>
<dbReference type="GO" id="GO:0009366">
    <property type="term" value="C:enterobactin synthetase complex"/>
    <property type="evidence" value="ECO:0007669"/>
    <property type="project" value="TreeGrafter"/>
</dbReference>
<dbReference type="Pfam" id="PF00668">
    <property type="entry name" value="Condensation"/>
    <property type="match status" value="1"/>
</dbReference>
<feature type="domain" description="Carrier" evidence="4">
    <location>
        <begin position="958"/>
        <end position="1034"/>
    </location>
</feature>
<dbReference type="GO" id="GO:0005829">
    <property type="term" value="C:cytosol"/>
    <property type="evidence" value="ECO:0007669"/>
    <property type="project" value="TreeGrafter"/>
</dbReference>
<dbReference type="SUPFAM" id="SSF56801">
    <property type="entry name" value="Acetyl-CoA synthetase-like"/>
    <property type="match status" value="1"/>
</dbReference>
<evidence type="ECO:0000313" key="5">
    <source>
        <dbReference type="EMBL" id="ABV96283.1"/>
    </source>
</evidence>
<dbReference type="FunFam" id="1.10.1200.10:FF:000016">
    <property type="entry name" value="Non-ribosomal peptide synthase"/>
    <property type="match status" value="1"/>
</dbReference>
<dbReference type="InterPro" id="IPR000873">
    <property type="entry name" value="AMP-dep_synth/lig_dom"/>
</dbReference>
<keyword evidence="2" id="KW-0596">Phosphopantetheine</keyword>
<dbReference type="Gene3D" id="2.30.38.10">
    <property type="entry name" value="Luciferase, Domain 3"/>
    <property type="match status" value="1"/>
</dbReference>
<dbReference type="PRINTS" id="PR00154">
    <property type="entry name" value="AMPBINDING"/>
</dbReference>
<dbReference type="PROSITE" id="PS00455">
    <property type="entry name" value="AMP_BINDING"/>
    <property type="match status" value="1"/>
</dbReference>
<dbReference type="GO" id="GO:0009239">
    <property type="term" value="P:enterobactin biosynthetic process"/>
    <property type="evidence" value="ECO:0007669"/>
    <property type="project" value="TreeGrafter"/>
</dbReference>
<dbReference type="Gene3D" id="3.30.559.10">
    <property type="entry name" value="Chloramphenicol acetyltransferase-like domain"/>
    <property type="match status" value="1"/>
</dbReference>
<dbReference type="GO" id="GO:0072330">
    <property type="term" value="P:monocarboxylic acid biosynthetic process"/>
    <property type="evidence" value="ECO:0007669"/>
    <property type="project" value="UniProtKB-ARBA"/>
</dbReference>
<evidence type="ECO:0000259" key="4">
    <source>
        <dbReference type="PROSITE" id="PS50075"/>
    </source>
</evidence>
<dbReference type="InterPro" id="IPR025110">
    <property type="entry name" value="AMP-bd_C"/>
</dbReference>
<name>A8LZB7_SALAI</name>
<dbReference type="InterPro" id="IPR029058">
    <property type="entry name" value="AB_hydrolase_fold"/>
</dbReference>
<dbReference type="AlphaFoldDB" id="A8LZB7"/>
<dbReference type="eggNOG" id="COG1020">
    <property type="taxonomic scope" value="Bacteria"/>
</dbReference>
<reference evidence="5" key="1">
    <citation type="submission" date="2007-10" db="EMBL/GenBank/DDBJ databases">
        <title>Complete sequence of Salinispora arenicola CNS-205.</title>
        <authorList>
            <consortium name="US DOE Joint Genome Institute"/>
            <person name="Copeland A."/>
            <person name="Lucas S."/>
            <person name="Lapidus A."/>
            <person name="Barry K."/>
            <person name="Glavina del Rio T."/>
            <person name="Dalin E."/>
            <person name="Tice H."/>
            <person name="Pitluck S."/>
            <person name="Foster B."/>
            <person name="Schmutz J."/>
            <person name="Larimer F."/>
            <person name="Land M."/>
            <person name="Hauser L."/>
            <person name="Kyrpides N."/>
            <person name="Ivanova N."/>
            <person name="Jensen P.R."/>
            <person name="Moore B.S."/>
            <person name="Penn K."/>
            <person name="Jenkins C."/>
            <person name="Udwary D."/>
            <person name="Xiang L."/>
            <person name="Gontang E."/>
            <person name="Richardson P."/>
        </authorList>
    </citation>
    <scope>NUCLEOTIDE SEQUENCE [LARGE SCALE GENOMIC DNA]</scope>
    <source>
        <strain evidence="5">CNS-205</strain>
    </source>
</reference>
<dbReference type="InterPro" id="IPR020459">
    <property type="entry name" value="AMP-binding"/>
</dbReference>
<evidence type="ECO:0000256" key="3">
    <source>
        <dbReference type="ARBA" id="ARBA00022553"/>
    </source>
</evidence>
<dbReference type="PROSITE" id="PS50075">
    <property type="entry name" value="CARRIER"/>
    <property type="match status" value="1"/>
</dbReference>
<dbReference type="CDD" id="cd19531">
    <property type="entry name" value="LCL_NRPS-like"/>
    <property type="match status" value="1"/>
</dbReference>
<proteinExistence type="predicted"/>
<keyword evidence="3" id="KW-0597">Phosphoprotein</keyword>
<dbReference type="InterPro" id="IPR023213">
    <property type="entry name" value="CAT-like_dom_sf"/>
</dbReference>
<dbReference type="HOGENOM" id="CLU_000022_2_4_11"/>
<dbReference type="Gene3D" id="3.30.300.30">
    <property type="match status" value="1"/>
</dbReference>
<dbReference type="InterPro" id="IPR020806">
    <property type="entry name" value="PKS_PP-bd"/>
</dbReference>
<dbReference type="InterPro" id="IPR020845">
    <property type="entry name" value="AMP-binding_CS"/>
</dbReference>
<dbReference type="KEGG" id="saq:Sare_0353"/>
<dbReference type="NCBIfam" id="TIGR01733">
    <property type="entry name" value="AA-adenyl-dom"/>
    <property type="match status" value="1"/>
</dbReference>
<comment type="cofactor">
    <cofactor evidence="1">
        <name>pantetheine 4'-phosphate</name>
        <dbReference type="ChEBI" id="CHEBI:47942"/>
    </cofactor>
</comment>
<dbReference type="CDD" id="cd05930">
    <property type="entry name" value="A_NRPS"/>
    <property type="match status" value="1"/>
</dbReference>
<dbReference type="SUPFAM" id="SSF52777">
    <property type="entry name" value="CoA-dependent acyltransferases"/>
    <property type="match status" value="2"/>
</dbReference>
<dbReference type="Pfam" id="PF13193">
    <property type="entry name" value="AMP-binding_C"/>
    <property type="match status" value="1"/>
</dbReference>
<dbReference type="SUPFAM" id="SSF47336">
    <property type="entry name" value="ACP-like"/>
    <property type="match status" value="1"/>
</dbReference>